<accession>A0A836KSP7</accession>
<keyword evidence="2" id="KW-1185">Reference proteome</keyword>
<evidence type="ECO:0000313" key="1">
    <source>
        <dbReference type="EMBL" id="KAG5476828.1"/>
    </source>
</evidence>
<dbReference type="KEGG" id="lenr:94171238"/>
<evidence type="ECO:0000313" key="2">
    <source>
        <dbReference type="Proteomes" id="UP000674179"/>
    </source>
</evidence>
<dbReference type="RefSeq" id="XP_067692294.1">
    <property type="nucleotide sequence ID" value="XM_067835728.1"/>
</dbReference>
<proteinExistence type="predicted"/>
<reference evidence="1 2" key="1">
    <citation type="submission" date="2021-02" db="EMBL/GenBank/DDBJ databases">
        <title>Leishmania (Mundinia) enrietti genome sequencing and assembly.</title>
        <authorList>
            <person name="Almutairi H."/>
            <person name="Gatherer D."/>
        </authorList>
    </citation>
    <scope>NUCLEOTIDE SEQUENCE [LARGE SCALE GENOMIC DNA]</scope>
    <source>
        <strain evidence="1">CUR178</strain>
    </source>
</reference>
<dbReference type="EMBL" id="JAFHKP010000026">
    <property type="protein sequence ID" value="KAG5476828.1"/>
    <property type="molecule type" value="Genomic_DNA"/>
</dbReference>
<dbReference type="GeneID" id="94171238"/>
<dbReference type="AlphaFoldDB" id="A0A836KSP7"/>
<protein>
    <submittedName>
        <fullName evidence="1">Uncharacterized protein</fullName>
    </submittedName>
</protein>
<gene>
    <name evidence="1" type="ORF">CUR178_04014</name>
</gene>
<dbReference type="Proteomes" id="UP000674179">
    <property type="component" value="Chromosome 26"/>
</dbReference>
<organism evidence="1 2">
    <name type="scientific">Leishmania enriettii</name>
    <dbReference type="NCBI Taxonomy" id="5663"/>
    <lineage>
        <taxon>Eukaryota</taxon>
        <taxon>Discoba</taxon>
        <taxon>Euglenozoa</taxon>
        <taxon>Kinetoplastea</taxon>
        <taxon>Metakinetoplastina</taxon>
        <taxon>Trypanosomatida</taxon>
        <taxon>Trypanosomatidae</taxon>
        <taxon>Leishmaniinae</taxon>
        <taxon>Leishmania</taxon>
    </lineage>
</organism>
<sequence length="175" mass="19007">MDFGTQQSFQQYVESDCVGLVASVIDTEASIGRRYGAPHSFRGGGGEHGLCNVVHAYCFPVRPFHFPCDLGNPSRHRARSAAGRVAGGALPGCRDTVRSRSRRGRLAGGVRASQNAAVSHRPSCCRARPLLTACLECRDGVLREGVGGGYESRATLALRNTCMYVCVHCCEWYRR</sequence>
<name>A0A836KSP7_LEIEN</name>
<comment type="caution">
    <text evidence="1">The sequence shown here is derived from an EMBL/GenBank/DDBJ whole genome shotgun (WGS) entry which is preliminary data.</text>
</comment>